<gene>
    <name evidence="2" type="ORF">ILEXP_LOCUS16853</name>
</gene>
<protein>
    <submittedName>
        <fullName evidence="2">Uncharacterized protein</fullName>
    </submittedName>
</protein>
<comment type="caution">
    <text evidence="2">The sequence shown here is derived from an EMBL/GenBank/DDBJ whole genome shotgun (WGS) entry which is preliminary data.</text>
</comment>
<dbReference type="AlphaFoldDB" id="A0ABC8RV61"/>
<dbReference type="PANTHER" id="PTHR36075:SF1">
    <property type="entry name" value="OS03G0595200 PROTEIN"/>
    <property type="match status" value="1"/>
</dbReference>
<evidence type="ECO:0000256" key="1">
    <source>
        <dbReference type="SAM" id="MobiDB-lite"/>
    </source>
</evidence>
<keyword evidence="3" id="KW-1185">Reference proteome</keyword>
<dbReference type="PANTHER" id="PTHR36075">
    <property type="entry name" value="BNAA10G09820D PROTEIN"/>
    <property type="match status" value="1"/>
</dbReference>
<proteinExistence type="predicted"/>
<evidence type="ECO:0000313" key="2">
    <source>
        <dbReference type="EMBL" id="CAK9148861.1"/>
    </source>
</evidence>
<accession>A0ABC8RV61</accession>
<evidence type="ECO:0000313" key="3">
    <source>
        <dbReference type="Proteomes" id="UP001642360"/>
    </source>
</evidence>
<reference evidence="2 3" key="1">
    <citation type="submission" date="2024-02" db="EMBL/GenBank/DDBJ databases">
        <authorList>
            <person name="Vignale AGUSTIN F."/>
            <person name="Sosa J E."/>
            <person name="Modenutti C."/>
        </authorList>
    </citation>
    <scope>NUCLEOTIDE SEQUENCE [LARGE SCALE GENOMIC DNA]</scope>
</reference>
<dbReference type="Proteomes" id="UP001642360">
    <property type="component" value="Unassembled WGS sequence"/>
</dbReference>
<organism evidence="2 3">
    <name type="scientific">Ilex paraguariensis</name>
    <name type="common">yerba mate</name>
    <dbReference type="NCBI Taxonomy" id="185542"/>
    <lineage>
        <taxon>Eukaryota</taxon>
        <taxon>Viridiplantae</taxon>
        <taxon>Streptophyta</taxon>
        <taxon>Embryophyta</taxon>
        <taxon>Tracheophyta</taxon>
        <taxon>Spermatophyta</taxon>
        <taxon>Magnoliopsida</taxon>
        <taxon>eudicotyledons</taxon>
        <taxon>Gunneridae</taxon>
        <taxon>Pentapetalae</taxon>
        <taxon>asterids</taxon>
        <taxon>campanulids</taxon>
        <taxon>Aquifoliales</taxon>
        <taxon>Aquifoliaceae</taxon>
        <taxon>Ilex</taxon>
    </lineage>
</organism>
<sequence>MPIFEVAYYSRLYWINHASDLILQAFLGIGDLDQNKADALKVEDSKSSLKCIINFFLMFAVKEENVYLGAHGAPPLESKQQEMKSSSHKQRFKQKLKEADQRYSGIG</sequence>
<feature type="region of interest" description="Disordered" evidence="1">
    <location>
        <begin position="73"/>
        <end position="107"/>
    </location>
</feature>
<name>A0ABC8RV61_9AQUA</name>
<dbReference type="EMBL" id="CAUOFW020001814">
    <property type="protein sequence ID" value="CAK9148861.1"/>
    <property type="molecule type" value="Genomic_DNA"/>
</dbReference>